<dbReference type="Pfam" id="PF06439">
    <property type="entry name" value="3keto-disac_hyd"/>
    <property type="match status" value="1"/>
</dbReference>
<dbReference type="OrthoDB" id="9758923at2"/>
<dbReference type="RefSeq" id="WP_124542145.1">
    <property type="nucleotide sequence ID" value="NZ_QUSW01000005.1"/>
</dbReference>
<keyword evidence="1" id="KW-0732">Signal</keyword>
<protein>
    <submittedName>
        <fullName evidence="3">DUF1080 domain-containing protein</fullName>
    </submittedName>
</protein>
<accession>A0A3N7HRG6</accession>
<feature type="signal peptide" evidence="1">
    <location>
        <begin position="1"/>
        <end position="29"/>
    </location>
</feature>
<comment type="caution">
    <text evidence="3">The sequence shown here is derived from an EMBL/GenBank/DDBJ whole genome shotgun (WGS) entry which is preliminary data.</text>
</comment>
<name>A0A3N7HRG6_9BURK</name>
<reference evidence="3 4" key="2">
    <citation type="submission" date="2018-12" db="EMBL/GenBank/DDBJ databases">
        <title>Rhizobacter gummiphilus sp. nov., a rubber-degrading bacterium isolated from the soil of a botanical garden in Japan.</title>
        <authorList>
            <person name="Shunsuke S.S."/>
        </authorList>
    </citation>
    <scope>NUCLEOTIDE SEQUENCE [LARGE SCALE GENOMIC DNA]</scope>
    <source>
        <strain evidence="3 4">S-16</strain>
    </source>
</reference>
<dbReference type="AlphaFoldDB" id="A0A3N7HRG6"/>
<dbReference type="Gene3D" id="2.60.120.560">
    <property type="entry name" value="Exo-inulinase, domain 1"/>
    <property type="match status" value="1"/>
</dbReference>
<dbReference type="SUPFAM" id="SSF49899">
    <property type="entry name" value="Concanavalin A-like lectins/glucanases"/>
    <property type="match status" value="1"/>
</dbReference>
<organism evidence="3 4">
    <name type="scientific">Piscinibacter terrae</name>
    <dbReference type="NCBI Taxonomy" id="2496871"/>
    <lineage>
        <taxon>Bacteria</taxon>
        <taxon>Pseudomonadati</taxon>
        <taxon>Pseudomonadota</taxon>
        <taxon>Betaproteobacteria</taxon>
        <taxon>Burkholderiales</taxon>
        <taxon>Sphaerotilaceae</taxon>
        <taxon>Piscinibacter</taxon>
    </lineage>
</organism>
<dbReference type="EMBL" id="QUSW01000005">
    <property type="protein sequence ID" value="RQP23391.1"/>
    <property type="molecule type" value="Genomic_DNA"/>
</dbReference>
<sequence length="219" mass="23349">MSPPKQLLRHLFAAVIGFALLHAAVPAFAQTWTDYGGAWTHNGANHSVNSGLGFKSVIAGSNYQSSTMEADIAVGTGGDAGFIFRASNLGTGTDAYSGYYVGLSTLNNAVVVGRANNNWTQLISYPYTVTPNTFYHLKLVSSGKSIEVWVNNVRVVSAGDDVYLSGAAGLRVMGTNATFNNVAITNNGTVAIRSFDFSSVKGAVYTPTDRVNYVDWWQS</sequence>
<proteinExistence type="predicted"/>
<evidence type="ECO:0000313" key="4">
    <source>
        <dbReference type="Proteomes" id="UP000267464"/>
    </source>
</evidence>
<dbReference type="GO" id="GO:0016787">
    <property type="term" value="F:hydrolase activity"/>
    <property type="evidence" value="ECO:0007669"/>
    <property type="project" value="InterPro"/>
</dbReference>
<evidence type="ECO:0000259" key="2">
    <source>
        <dbReference type="Pfam" id="PF06439"/>
    </source>
</evidence>
<keyword evidence="4" id="KW-1185">Reference proteome</keyword>
<evidence type="ECO:0000313" key="3">
    <source>
        <dbReference type="EMBL" id="RQP23391.1"/>
    </source>
</evidence>
<dbReference type="InterPro" id="IPR013320">
    <property type="entry name" value="ConA-like_dom_sf"/>
</dbReference>
<dbReference type="InterPro" id="IPR010496">
    <property type="entry name" value="AL/BT2_dom"/>
</dbReference>
<dbReference type="Proteomes" id="UP000267464">
    <property type="component" value="Unassembled WGS sequence"/>
</dbReference>
<evidence type="ECO:0000256" key="1">
    <source>
        <dbReference type="SAM" id="SignalP"/>
    </source>
</evidence>
<feature type="chain" id="PRO_5018115957" evidence="1">
    <location>
        <begin position="30"/>
        <end position="219"/>
    </location>
</feature>
<feature type="domain" description="3-keto-alpha-glucoside-1,2-lyase/3-keto-2-hydroxy-glucal hydratase" evidence="2">
    <location>
        <begin position="31"/>
        <end position="184"/>
    </location>
</feature>
<reference evidence="3 4" key="1">
    <citation type="submission" date="2018-08" db="EMBL/GenBank/DDBJ databases">
        <authorList>
            <person name="Khan S.A."/>
            <person name="Jeon C.O."/>
            <person name="Chun B.H."/>
            <person name="Jeong S.E."/>
        </authorList>
    </citation>
    <scope>NUCLEOTIDE SEQUENCE [LARGE SCALE GENOMIC DNA]</scope>
    <source>
        <strain evidence="3 4">S-16</strain>
    </source>
</reference>
<gene>
    <name evidence="3" type="ORF">DZC73_20070</name>
</gene>